<dbReference type="OrthoDB" id="3518533at2759"/>
<evidence type="ECO:0000256" key="1">
    <source>
        <dbReference type="SAM" id="SignalP"/>
    </source>
</evidence>
<keyword evidence="3" id="KW-1185">Reference proteome</keyword>
<dbReference type="RefSeq" id="XP_045962668.1">
    <property type="nucleotide sequence ID" value="XM_046095517.1"/>
</dbReference>
<organism evidence="2 3">
    <name type="scientific">Truncatella angustata</name>
    <dbReference type="NCBI Taxonomy" id="152316"/>
    <lineage>
        <taxon>Eukaryota</taxon>
        <taxon>Fungi</taxon>
        <taxon>Dikarya</taxon>
        <taxon>Ascomycota</taxon>
        <taxon>Pezizomycotina</taxon>
        <taxon>Sordariomycetes</taxon>
        <taxon>Xylariomycetidae</taxon>
        <taxon>Amphisphaeriales</taxon>
        <taxon>Sporocadaceae</taxon>
        <taxon>Truncatella</taxon>
    </lineage>
</organism>
<evidence type="ECO:0000313" key="2">
    <source>
        <dbReference type="EMBL" id="KAH6658434.1"/>
    </source>
</evidence>
<evidence type="ECO:0000313" key="3">
    <source>
        <dbReference type="Proteomes" id="UP000758603"/>
    </source>
</evidence>
<gene>
    <name evidence="2" type="ORF">BKA67DRAFT_214248</name>
</gene>
<dbReference type="EMBL" id="JAGPXC010000002">
    <property type="protein sequence ID" value="KAH6658434.1"/>
    <property type="molecule type" value="Genomic_DNA"/>
</dbReference>
<dbReference type="Proteomes" id="UP000758603">
    <property type="component" value="Unassembled WGS sequence"/>
</dbReference>
<dbReference type="AlphaFoldDB" id="A0A9P8UUH9"/>
<proteinExistence type="predicted"/>
<keyword evidence="1" id="KW-0732">Signal</keyword>
<sequence>MHLGSFVALGLCALASAVAISPDTTEHAQRSASGFVYDKAYRIRIAKNADYDGVYDNEYSRILPGLPDSLSQKSTWWFGYKSAGVPYKNIAVATREMRPIFYEQNIHFPGGSATWQAYTDHERWFRLSFKAQYLDEFDPVYTKEHNVFVNHDGDLALGAPAPTQPVPSVWGPAPGTWLVCQRKFRLQDVLAVRFAYTVLNETLTENIPHGCVPVKLESRCAPLEPLVHNKTWNHDDLNENPCVRDEYSLRKRLW</sequence>
<reference evidence="2" key="1">
    <citation type="journal article" date="2021" name="Nat. Commun.">
        <title>Genetic determinants of endophytism in the Arabidopsis root mycobiome.</title>
        <authorList>
            <person name="Mesny F."/>
            <person name="Miyauchi S."/>
            <person name="Thiergart T."/>
            <person name="Pickel B."/>
            <person name="Atanasova L."/>
            <person name="Karlsson M."/>
            <person name="Huettel B."/>
            <person name="Barry K.W."/>
            <person name="Haridas S."/>
            <person name="Chen C."/>
            <person name="Bauer D."/>
            <person name="Andreopoulos W."/>
            <person name="Pangilinan J."/>
            <person name="LaButti K."/>
            <person name="Riley R."/>
            <person name="Lipzen A."/>
            <person name="Clum A."/>
            <person name="Drula E."/>
            <person name="Henrissat B."/>
            <person name="Kohler A."/>
            <person name="Grigoriev I.V."/>
            <person name="Martin F.M."/>
            <person name="Hacquard S."/>
        </authorList>
    </citation>
    <scope>NUCLEOTIDE SEQUENCE</scope>
    <source>
        <strain evidence="2">MPI-SDFR-AT-0073</strain>
    </source>
</reference>
<protein>
    <submittedName>
        <fullName evidence="2">Uncharacterized protein</fullName>
    </submittedName>
</protein>
<accession>A0A9P8UUH9</accession>
<feature type="chain" id="PRO_5040238963" evidence="1">
    <location>
        <begin position="20"/>
        <end position="254"/>
    </location>
</feature>
<name>A0A9P8UUH9_9PEZI</name>
<comment type="caution">
    <text evidence="2">The sequence shown here is derived from an EMBL/GenBank/DDBJ whole genome shotgun (WGS) entry which is preliminary data.</text>
</comment>
<feature type="signal peptide" evidence="1">
    <location>
        <begin position="1"/>
        <end position="19"/>
    </location>
</feature>
<dbReference type="GeneID" id="70124410"/>